<dbReference type="PANTHER" id="PTHR47592">
    <property type="entry name" value="PBF68 PROTEIN"/>
    <property type="match status" value="1"/>
</dbReference>
<evidence type="ECO:0000313" key="2">
    <source>
        <dbReference type="Proteomes" id="UP000594638"/>
    </source>
</evidence>
<protein>
    <submittedName>
        <fullName evidence="1">UBN2_2 domain-containing</fullName>
    </submittedName>
</protein>
<dbReference type="PANTHER" id="PTHR47592:SF31">
    <property type="entry name" value="ZINC FINGER, CCHC-TYPE-RELATED"/>
    <property type="match status" value="1"/>
</dbReference>
<accession>A0A8S0Q5E3</accession>
<dbReference type="EMBL" id="CACTIH010000501">
    <property type="protein sequence ID" value="CAA2961134.1"/>
    <property type="molecule type" value="Genomic_DNA"/>
</dbReference>
<keyword evidence="2" id="KW-1185">Reference proteome</keyword>
<dbReference type="Pfam" id="PF14223">
    <property type="entry name" value="Retrotran_gag_2"/>
    <property type="match status" value="1"/>
</dbReference>
<proteinExistence type="predicted"/>
<name>A0A8S0Q5E3_OLEEU</name>
<dbReference type="Proteomes" id="UP000594638">
    <property type="component" value="Unassembled WGS sequence"/>
</dbReference>
<gene>
    <name evidence="1" type="ORF">OLEA9_A038339</name>
</gene>
<organism evidence="1 2">
    <name type="scientific">Olea europaea subsp. europaea</name>
    <dbReference type="NCBI Taxonomy" id="158383"/>
    <lineage>
        <taxon>Eukaryota</taxon>
        <taxon>Viridiplantae</taxon>
        <taxon>Streptophyta</taxon>
        <taxon>Embryophyta</taxon>
        <taxon>Tracheophyta</taxon>
        <taxon>Spermatophyta</taxon>
        <taxon>Magnoliopsida</taxon>
        <taxon>eudicotyledons</taxon>
        <taxon>Gunneridae</taxon>
        <taxon>Pentapetalae</taxon>
        <taxon>asterids</taxon>
        <taxon>lamiids</taxon>
        <taxon>Lamiales</taxon>
        <taxon>Oleaceae</taxon>
        <taxon>Oleeae</taxon>
        <taxon>Olea</taxon>
    </lineage>
</organism>
<dbReference type="Gramene" id="OE9A038339T1">
    <property type="protein sequence ID" value="OE9A038339C1"/>
    <property type="gene ID" value="OE9A038339"/>
</dbReference>
<sequence length="176" mass="20449">MENETTMAIIKLMNQDLVRLDRLDSTNFTWWQDKLKFLLPALKNFYILDPELSPLSEPTNGETEVVKAERQKRQEDELIYRGHILNALSDCLYDLYTNTTSAKEIWEVLENKYKAEDEGTKKFLISKYFNFKFLDNIPLLPQVHELQVIVNKLKAVKIEIPETFQVGAIIAKLPGA</sequence>
<dbReference type="AlphaFoldDB" id="A0A8S0Q5E3"/>
<evidence type="ECO:0000313" key="1">
    <source>
        <dbReference type="EMBL" id="CAA2961134.1"/>
    </source>
</evidence>
<comment type="caution">
    <text evidence="1">The sequence shown here is derived from an EMBL/GenBank/DDBJ whole genome shotgun (WGS) entry which is preliminary data.</text>
</comment>
<dbReference type="OrthoDB" id="1653584at2759"/>
<reference evidence="1 2" key="1">
    <citation type="submission" date="2019-12" db="EMBL/GenBank/DDBJ databases">
        <authorList>
            <person name="Alioto T."/>
            <person name="Alioto T."/>
            <person name="Gomez Garrido J."/>
        </authorList>
    </citation>
    <scope>NUCLEOTIDE SEQUENCE [LARGE SCALE GENOMIC DNA]</scope>
</reference>